<dbReference type="Gene3D" id="1.20.58.150">
    <property type="entry name" value="ANTH domain"/>
    <property type="match status" value="1"/>
</dbReference>
<dbReference type="PANTHER" id="PTHR22951">
    <property type="entry name" value="CLATHRIN ASSEMBLY PROTEIN"/>
    <property type="match status" value="1"/>
</dbReference>
<sequence length="362" mass="40295">MPSAKQWWKRAAAAVKDKRSIYLAMLPLPRRAGHRSPDMEAAVIRATSHDERSVDYKNAARVFQWARTSPSFVPPLMWALARRATRTRSWPVALKSLLLVHGLLLLDPSRCGRLPFDVSEFRDRSSDSWGFSAFVRAYFQFLDHRTVLLSGGGECGLERIERLQALLDLLMQIRPYAGGMEAGLILEAMDCVLIEVFDVYSSICSGIAAYLVGVLGSDPSSQSKKGGEEEEEWKKKGPKGIGVLRKAADQSKKLSDYFEMCRELGVLNAMELPPVEGIPEEDIMDLERMLDGGVAVSTQNLEEEEEKCPVVVVDGSDTVVTKEWVVFEDEFAEAKRGKPLLLLEHLPAVGGVEQWSGNLIEL</sequence>
<dbReference type="GO" id="GO:0072583">
    <property type="term" value="P:clathrin-dependent endocytosis"/>
    <property type="evidence" value="ECO:0007669"/>
    <property type="project" value="InterPro"/>
</dbReference>
<evidence type="ECO:0000256" key="5">
    <source>
        <dbReference type="ARBA" id="ARBA00023034"/>
    </source>
</evidence>
<keyword evidence="5" id="KW-0333">Golgi apparatus</keyword>
<protein>
    <submittedName>
        <fullName evidence="10">Clathrin assembly protein</fullName>
    </submittedName>
</protein>
<reference evidence="10" key="1">
    <citation type="journal article" date="2023" name="GigaByte">
        <title>Genome assembly of the bearded iris, Iris pallida Lam.</title>
        <authorList>
            <person name="Bruccoleri R.E."/>
            <person name="Oakeley E.J."/>
            <person name="Faust A.M.E."/>
            <person name="Altorfer M."/>
            <person name="Dessus-Babus S."/>
            <person name="Burckhardt D."/>
            <person name="Oertli M."/>
            <person name="Naumann U."/>
            <person name="Petersen F."/>
            <person name="Wong J."/>
        </authorList>
    </citation>
    <scope>NUCLEOTIDE SEQUENCE</scope>
    <source>
        <strain evidence="10">GSM-AAB239-AS_SAM_17_03QT</strain>
    </source>
</reference>
<dbReference type="InterPro" id="IPR045192">
    <property type="entry name" value="AP180-like"/>
</dbReference>
<dbReference type="GO" id="GO:0048268">
    <property type="term" value="P:clathrin coat assembly"/>
    <property type="evidence" value="ECO:0007669"/>
    <property type="project" value="InterPro"/>
</dbReference>
<dbReference type="InterPro" id="IPR008942">
    <property type="entry name" value="ENTH_VHS"/>
</dbReference>
<dbReference type="Pfam" id="PF07651">
    <property type="entry name" value="ANTH"/>
    <property type="match status" value="3"/>
</dbReference>
<keyword evidence="11" id="KW-1185">Reference proteome</keyword>
<dbReference type="GO" id="GO:0032050">
    <property type="term" value="F:clathrin heavy chain binding"/>
    <property type="evidence" value="ECO:0007669"/>
    <property type="project" value="TreeGrafter"/>
</dbReference>
<comment type="subcellular location">
    <subcellularLocation>
        <location evidence="1">Cytoplasmic vesicle</location>
        <location evidence="1">Clathrin-coated vesicle</location>
    </subcellularLocation>
    <subcellularLocation>
        <location evidence="2">Golgi apparatus</location>
    </subcellularLocation>
    <subcellularLocation>
        <location evidence="3">Membrane</location>
        <location evidence="3">Clathrin-coated pit</location>
    </subcellularLocation>
</comment>
<evidence type="ECO:0000256" key="3">
    <source>
        <dbReference type="ARBA" id="ARBA00004600"/>
    </source>
</evidence>
<dbReference type="GO" id="GO:0005905">
    <property type="term" value="C:clathrin-coated pit"/>
    <property type="evidence" value="ECO:0007669"/>
    <property type="project" value="UniProtKB-SubCell"/>
</dbReference>
<keyword evidence="8" id="KW-0968">Cytoplasmic vesicle</keyword>
<dbReference type="AlphaFoldDB" id="A0AAX6DXN9"/>
<evidence type="ECO:0000256" key="1">
    <source>
        <dbReference type="ARBA" id="ARBA00004132"/>
    </source>
</evidence>
<dbReference type="InterPro" id="IPR014712">
    <property type="entry name" value="ANTH_dom_sf"/>
</dbReference>
<evidence type="ECO:0000256" key="6">
    <source>
        <dbReference type="ARBA" id="ARBA00023136"/>
    </source>
</evidence>
<dbReference type="SUPFAM" id="SSF48464">
    <property type="entry name" value="ENTH/VHS domain"/>
    <property type="match status" value="1"/>
</dbReference>
<dbReference type="Gene3D" id="1.25.40.90">
    <property type="match status" value="1"/>
</dbReference>
<dbReference type="PROSITE" id="PS50942">
    <property type="entry name" value="ENTH"/>
    <property type="match status" value="1"/>
</dbReference>
<name>A0AAX6DXN9_IRIPA</name>
<dbReference type="Proteomes" id="UP001140949">
    <property type="component" value="Unassembled WGS sequence"/>
</dbReference>
<gene>
    <name evidence="10" type="ORF">M6B38_219090</name>
</gene>
<reference evidence="10" key="2">
    <citation type="submission" date="2023-04" db="EMBL/GenBank/DDBJ databases">
        <authorList>
            <person name="Bruccoleri R.E."/>
            <person name="Oakeley E.J."/>
            <person name="Faust A.-M."/>
            <person name="Dessus-Babus S."/>
            <person name="Altorfer M."/>
            <person name="Burckhardt D."/>
            <person name="Oertli M."/>
            <person name="Naumann U."/>
            <person name="Petersen F."/>
            <person name="Wong J."/>
        </authorList>
    </citation>
    <scope>NUCLEOTIDE SEQUENCE</scope>
    <source>
        <strain evidence="10">GSM-AAB239-AS_SAM_17_03QT</strain>
        <tissue evidence="10">Leaf</tissue>
    </source>
</reference>
<evidence type="ECO:0000256" key="4">
    <source>
        <dbReference type="ARBA" id="ARBA00022583"/>
    </source>
</evidence>
<dbReference type="GO" id="GO:0030136">
    <property type="term" value="C:clathrin-coated vesicle"/>
    <property type="evidence" value="ECO:0007669"/>
    <property type="project" value="UniProtKB-SubCell"/>
</dbReference>
<evidence type="ECO:0000259" key="9">
    <source>
        <dbReference type="PROSITE" id="PS50942"/>
    </source>
</evidence>
<keyword evidence="6" id="KW-0472">Membrane</keyword>
<keyword evidence="4" id="KW-0254">Endocytosis</keyword>
<evidence type="ECO:0000256" key="2">
    <source>
        <dbReference type="ARBA" id="ARBA00004555"/>
    </source>
</evidence>
<proteinExistence type="predicted"/>
<dbReference type="EMBL" id="JANAVB010041219">
    <property type="protein sequence ID" value="KAJ6796553.1"/>
    <property type="molecule type" value="Genomic_DNA"/>
</dbReference>
<dbReference type="SMART" id="SM00273">
    <property type="entry name" value="ENTH"/>
    <property type="match status" value="1"/>
</dbReference>
<evidence type="ECO:0000313" key="10">
    <source>
        <dbReference type="EMBL" id="KAJ6796553.1"/>
    </source>
</evidence>
<dbReference type="InterPro" id="IPR011417">
    <property type="entry name" value="ANTH_dom"/>
</dbReference>
<dbReference type="GO" id="GO:0000149">
    <property type="term" value="F:SNARE binding"/>
    <property type="evidence" value="ECO:0007669"/>
    <property type="project" value="TreeGrafter"/>
</dbReference>
<feature type="domain" description="ENTH" evidence="9">
    <location>
        <begin position="31"/>
        <end position="180"/>
    </location>
</feature>
<dbReference type="SUPFAM" id="SSF89009">
    <property type="entry name" value="GAT-like domain"/>
    <property type="match status" value="1"/>
</dbReference>
<comment type="caution">
    <text evidence="10">The sequence shown here is derived from an EMBL/GenBank/DDBJ whole genome shotgun (WGS) entry which is preliminary data.</text>
</comment>
<keyword evidence="7" id="KW-0168">Coated pit</keyword>
<evidence type="ECO:0000256" key="8">
    <source>
        <dbReference type="ARBA" id="ARBA00023329"/>
    </source>
</evidence>
<accession>A0AAX6DXN9</accession>
<dbReference type="GO" id="GO:0005546">
    <property type="term" value="F:phosphatidylinositol-4,5-bisphosphate binding"/>
    <property type="evidence" value="ECO:0007669"/>
    <property type="project" value="TreeGrafter"/>
</dbReference>
<evidence type="ECO:0000256" key="7">
    <source>
        <dbReference type="ARBA" id="ARBA00023176"/>
    </source>
</evidence>
<dbReference type="GO" id="GO:0005794">
    <property type="term" value="C:Golgi apparatus"/>
    <property type="evidence" value="ECO:0007669"/>
    <property type="project" value="UniProtKB-SubCell"/>
</dbReference>
<dbReference type="CDD" id="cd16987">
    <property type="entry name" value="ANTH_N_AP180_plant"/>
    <property type="match status" value="1"/>
</dbReference>
<organism evidence="10 11">
    <name type="scientific">Iris pallida</name>
    <name type="common">Sweet iris</name>
    <dbReference type="NCBI Taxonomy" id="29817"/>
    <lineage>
        <taxon>Eukaryota</taxon>
        <taxon>Viridiplantae</taxon>
        <taxon>Streptophyta</taxon>
        <taxon>Embryophyta</taxon>
        <taxon>Tracheophyta</taxon>
        <taxon>Spermatophyta</taxon>
        <taxon>Magnoliopsida</taxon>
        <taxon>Liliopsida</taxon>
        <taxon>Asparagales</taxon>
        <taxon>Iridaceae</taxon>
        <taxon>Iridoideae</taxon>
        <taxon>Irideae</taxon>
        <taxon>Iris</taxon>
    </lineage>
</organism>
<evidence type="ECO:0000313" key="11">
    <source>
        <dbReference type="Proteomes" id="UP001140949"/>
    </source>
</evidence>
<dbReference type="GO" id="GO:0006900">
    <property type="term" value="P:vesicle budding from membrane"/>
    <property type="evidence" value="ECO:0007669"/>
    <property type="project" value="TreeGrafter"/>
</dbReference>
<dbReference type="InterPro" id="IPR048050">
    <property type="entry name" value="ANTH_N_plant"/>
</dbReference>
<dbReference type="InterPro" id="IPR013809">
    <property type="entry name" value="ENTH"/>
</dbReference>
<dbReference type="PANTHER" id="PTHR22951:SF19">
    <property type="entry name" value="OS08G0467300 PROTEIN"/>
    <property type="match status" value="1"/>
</dbReference>
<dbReference type="GO" id="GO:0005545">
    <property type="term" value="F:1-phosphatidylinositol binding"/>
    <property type="evidence" value="ECO:0007669"/>
    <property type="project" value="InterPro"/>
</dbReference>